<dbReference type="Pfam" id="PF01212">
    <property type="entry name" value="Beta_elim_lyase"/>
    <property type="match status" value="1"/>
</dbReference>
<dbReference type="AlphaFoldDB" id="A0A9P6FJ73"/>
<comment type="cofactor">
    <cofactor evidence="1">
        <name>pyridoxal 5'-phosphate</name>
        <dbReference type="ChEBI" id="CHEBI:597326"/>
    </cofactor>
</comment>
<evidence type="ECO:0000313" key="6">
    <source>
        <dbReference type="Proteomes" id="UP000780801"/>
    </source>
</evidence>
<evidence type="ECO:0000256" key="1">
    <source>
        <dbReference type="ARBA" id="ARBA00001933"/>
    </source>
</evidence>
<dbReference type="GO" id="GO:0006567">
    <property type="term" value="P:L-threonine catabolic process"/>
    <property type="evidence" value="ECO:0007669"/>
    <property type="project" value="TreeGrafter"/>
</dbReference>
<dbReference type="InterPro" id="IPR015424">
    <property type="entry name" value="PyrdxlP-dep_Trfase"/>
</dbReference>
<feature type="non-terminal residue" evidence="5">
    <location>
        <position position="1"/>
    </location>
</feature>
<dbReference type="InterPro" id="IPR015421">
    <property type="entry name" value="PyrdxlP-dep_Trfase_major"/>
</dbReference>
<proteinExistence type="inferred from homology"/>
<dbReference type="PANTHER" id="PTHR48097">
    <property type="entry name" value="L-THREONINE ALDOLASE-RELATED"/>
    <property type="match status" value="1"/>
</dbReference>
<dbReference type="GO" id="GO:0006545">
    <property type="term" value="P:glycine biosynthetic process"/>
    <property type="evidence" value="ECO:0007669"/>
    <property type="project" value="TreeGrafter"/>
</dbReference>
<keyword evidence="3" id="KW-0663">Pyridoxal phosphate</keyword>
<name>A0A9P6FJ73_9FUNG</name>
<dbReference type="Proteomes" id="UP000780801">
    <property type="component" value="Unassembled WGS sequence"/>
</dbReference>
<evidence type="ECO:0000256" key="3">
    <source>
        <dbReference type="ARBA" id="ARBA00022898"/>
    </source>
</evidence>
<protein>
    <submittedName>
        <fullName evidence="5">Threonine aldolase</fullName>
    </submittedName>
</protein>
<evidence type="ECO:0000256" key="2">
    <source>
        <dbReference type="ARBA" id="ARBA00006966"/>
    </source>
</evidence>
<dbReference type="EMBL" id="JAABOA010006124">
    <property type="protein sequence ID" value="KAF9570357.1"/>
    <property type="molecule type" value="Genomic_DNA"/>
</dbReference>
<evidence type="ECO:0000259" key="4">
    <source>
        <dbReference type="Pfam" id="PF01212"/>
    </source>
</evidence>
<dbReference type="SUPFAM" id="SSF53383">
    <property type="entry name" value="PLP-dependent transferases"/>
    <property type="match status" value="1"/>
</dbReference>
<dbReference type="GO" id="GO:0008732">
    <property type="term" value="F:L-allo-threonine aldolase activity"/>
    <property type="evidence" value="ECO:0007669"/>
    <property type="project" value="TreeGrafter"/>
</dbReference>
<feature type="domain" description="Aromatic amino acid beta-eliminating lyase/threonine aldolase" evidence="4">
    <location>
        <begin position="2"/>
        <end position="102"/>
    </location>
</feature>
<dbReference type="InterPro" id="IPR001597">
    <property type="entry name" value="ArAA_b-elim_lyase/Thr_aldolase"/>
</dbReference>
<dbReference type="Gene3D" id="3.40.640.10">
    <property type="entry name" value="Type I PLP-dependent aspartate aminotransferase-like (Major domain)"/>
    <property type="match status" value="1"/>
</dbReference>
<evidence type="ECO:0000313" key="5">
    <source>
        <dbReference type="EMBL" id="KAF9570357.1"/>
    </source>
</evidence>
<accession>A0A9P6FJ73</accession>
<dbReference type="OrthoDB" id="10261951at2759"/>
<organism evidence="5 6">
    <name type="scientific">Lunasporangiospora selenospora</name>
    <dbReference type="NCBI Taxonomy" id="979761"/>
    <lineage>
        <taxon>Eukaryota</taxon>
        <taxon>Fungi</taxon>
        <taxon>Fungi incertae sedis</taxon>
        <taxon>Mucoromycota</taxon>
        <taxon>Mortierellomycotina</taxon>
        <taxon>Mortierellomycetes</taxon>
        <taxon>Mortierellales</taxon>
        <taxon>Mortierellaceae</taxon>
        <taxon>Lunasporangiospora</taxon>
    </lineage>
</organism>
<sequence length="107" mass="11733">MSRSSLGDDIYNEDDSIKKLERYVAALCGHEAALFCASGTMTNQLALRVHLFNPPQSALVDIRSHVHNYEAGGISYHSQAAVYAVMPSNGHYLTVEDIAPRIVLDVD</sequence>
<comment type="similarity">
    <text evidence="2">Belongs to the threonine aldolase family.</text>
</comment>
<dbReference type="GO" id="GO:0005829">
    <property type="term" value="C:cytosol"/>
    <property type="evidence" value="ECO:0007669"/>
    <property type="project" value="TreeGrafter"/>
</dbReference>
<gene>
    <name evidence="5" type="primary">GLY1_4</name>
    <name evidence="5" type="ORF">BGW38_008753</name>
</gene>
<reference evidence="5" key="1">
    <citation type="journal article" date="2020" name="Fungal Divers.">
        <title>Resolving the Mortierellaceae phylogeny through synthesis of multi-gene phylogenetics and phylogenomics.</title>
        <authorList>
            <person name="Vandepol N."/>
            <person name="Liber J."/>
            <person name="Desiro A."/>
            <person name="Na H."/>
            <person name="Kennedy M."/>
            <person name="Barry K."/>
            <person name="Grigoriev I.V."/>
            <person name="Miller A.N."/>
            <person name="O'Donnell K."/>
            <person name="Stajich J.E."/>
            <person name="Bonito G."/>
        </authorList>
    </citation>
    <scope>NUCLEOTIDE SEQUENCE</scope>
    <source>
        <strain evidence="5">KOD1015</strain>
    </source>
</reference>
<dbReference type="PANTHER" id="PTHR48097:SF9">
    <property type="entry name" value="L-THREONINE ALDOLASE"/>
    <property type="match status" value="1"/>
</dbReference>
<comment type="caution">
    <text evidence="5">The sequence shown here is derived from an EMBL/GenBank/DDBJ whole genome shotgun (WGS) entry which is preliminary data.</text>
</comment>
<keyword evidence="6" id="KW-1185">Reference proteome</keyword>